<dbReference type="Proteomes" id="UP001439008">
    <property type="component" value="Unassembled WGS sequence"/>
</dbReference>
<evidence type="ECO:0000313" key="1">
    <source>
        <dbReference type="EMBL" id="MES1919803.1"/>
    </source>
</evidence>
<name>A0ABV2AJE0_9EUKA</name>
<proteinExistence type="predicted"/>
<protein>
    <submittedName>
        <fullName evidence="1">Uncharacterized protein</fullName>
    </submittedName>
</protein>
<dbReference type="SUPFAM" id="SSF48371">
    <property type="entry name" value="ARM repeat"/>
    <property type="match status" value="1"/>
</dbReference>
<dbReference type="InterPro" id="IPR016024">
    <property type="entry name" value="ARM-type_fold"/>
</dbReference>
<dbReference type="EMBL" id="JBDODL010000405">
    <property type="protein sequence ID" value="MES1919803.1"/>
    <property type="molecule type" value="Genomic_DNA"/>
</dbReference>
<evidence type="ECO:0000313" key="2">
    <source>
        <dbReference type="Proteomes" id="UP001439008"/>
    </source>
</evidence>
<accession>A0ABV2AJE0</accession>
<keyword evidence="2" id="KW-1185">Reference proteome</keyword>
<gene>
    <name evidence="1" type="ORF">MHBO_001568</name>
</gene>
<sequence length="1085" mass="121544">MAKSKSARAGATAFVRKFARKSEGVKIMNQLGFIPLVCSFISENIKNSPMVIESFDALIAAADHVVSISDNNLVLMADTALLALKDDPENIAVCKKALELLQKLADNSELIRSKLSEYERSSALSKFKNETDDLELKQLVDALKASLKGAKVAIDAEEILKKIEENSSKIEEKQTNEAILGETFNLSEQLVAASAEEKTLEKLRRLGAVGILGASIARIEKAAHSEMRDDVQRNLLSVLNALNADGAQCPKLLEAKFYDSLARMFSAQKASEGLKAEIRKSFAAFSAHRSEQFAAINVANSSNSSAQTLVPLIDNAAVLTQVLLQAPRDSHDGFKAVHGEIDVVVAIIKKHAGNPEVMLAATRLLDLLVSVDGDNRGYFTSTYVESLCRLTKENADNEEFCAAMLGLLNKYENDEGVATLISDLKNWYFNRSLETNLEVLKLHLLGEIYDRMDDEEKYNEVQRLLQRLMHCYDPKNELVDLAAEATKADQEVVKLVPFLLKQQTSEQVKMQVVALIWQMVASGKVERVFYDSGALALMIKGMKEAKSREERIVYIKALSPFLQSKDSAIRGLVQGEINNLLLSSIDMDENARMLLLEDVINGARDDQNNILLSSACLESLLALFEKQTTAEGKARVLHLIANMAGVSEECANTLVTESGLAITLNALEHNMESQGYVAEMTHFTVNLATHHDCVNGLFDAEVDSIMKGVMFQYTGEKDIFHNAQRTIDLMNLSRLDLTPEQHKKWMQRSRVKHFMTELCRALGIMISTVLTKGEREVRTGDTHYDISRECMRILNEFGPSFDEMIETDSSTVLLTLLGKAWLLRSVLMAYTFLVEKDVSARSIFNAPKEIKDTLVAKCGYTAMWDFENKEFESSLCAVRGGITHQSTRVFLDASVEPQTCQELDVVTKEPIGREYTLEDLISWVKLDTEEKDTLRCFNLVLIWVVNNWHLVTITASMLGNKPKDKPFNFKLIELDGEFLATRCGLTWNWPRILDETNGYLLNSDIKEKYPLVEQIKKDEKKGGVHIKVKISGEELRQKRREIKDTLEFSHSNVLTGDEKDSLDFFIDISNKVFTRLISTNHLKIA</sequence>
<comment type="caution">
    <text evidence="1">The sequence shown here is derived from an EMBL/GenBank/DDBJ whole genome shotgun (WGS) entry which is preliminary data.</text>
</comment>
<organism evidence="1 2">
    <name type="scientific">Bonamia ostreae</name>
    <dbReference type="NCBI Taxonomy" id="126728"/>
    <lineage>
        <taxon>Eukaryota</taxon>
        <taxon>Sar</taxon>
        <taxon>Rhizaria</taxon>
        <taxon>Endomyxa</taxon>
        <taxon>Ascetosporea</taxon>
        <taxon>Haplosporida</taxon>
        <taxon>Bonamia</taxon>
    </lineage>
</organism>
<reference evidence="1 2" key="1">
    <citation type="journal article" date="2024" name="BMC Biol.">
        <title>Comparative genomics of Ascetosporea gives new insight into the evolutionary basis for animal parasitism in Rhizaria.</title>
        <authorList>
            <person name="Hiltunen Thoren M."/>
            <person name="Onut-Brannstrom I."/>
            <person name="Alfjorden A."/>
            <person name="Peckova H."/>
            <person name="Swords F."/>
            <person name="Hooper C."/>
            <person name="Holzer A.S."/>
            <person name="Bass D."/>
            <person name="Burki F."/>
        </authorList>
    </citation>
    <scope>NUCLEOTIDE SEQUENCE [LARGE SCALE GENOMIC DNA]</scope>
    <source>
        <strain evidence="1">20-A016</strain>
    </source>
</reference>